<dbReference type="RefSeq" id="WP_347436014.1">
    <property type="nucleotide sequence ID" value="NZ_CP089291.1"/>
</dbReference>
<dbReference type="EMBL" id="CP089291">
    <property type="protein sequence ID" value="UOF89327.1"/>
    <property type="molecule type" value="Genomic_DNA"/>
</dbReference>
<dbReference type="Proteomes" id="UP000830167">
    <property type="component" value="Chromosome"/>
</dbReference>
<accession>A0ABY4CFM3</accession>
<organism evidence="2 3">
    <name type="scientific">Fodinisporobacter ferrooxydans</name>
    <dbReference type="NCBI Taxonomy" id="2901836"/>
    <lineage>
        <taxon>Bacteria</taxon>
        <taxon>Bacillati</taxon>
        <taxon>Bacillota</taxon>
        <taxon>Bacilli</taxon>
        <taxon>Bacillales</taxon>
        <taxon>Alicyclobacillaceae</taxon>
        <taxon>Fodinisporobacter</taxon>
    </lineage>
</organism>
<reference evidence="2" key="1">
    <citation type="submission" date="2021-12" db="EMBL/GenBank/DDBJ databases">
        <title>Alicyclobacillaceae gen. nov., sp. nov., isolated from chalcocite enrichment system.</title>
        <authorList>
            <person name="Jiang Z."/>
        </authorList>
    </citation>
    <scope>NUCLEOTIDE SEQUENCE</scope>
    <source>
        <strain evidence="2">MYW30-H2</strain>
    </source>
</reference>
<gene>
    <name evidence="2" type="ORF">LSG31_15655</name>
</gene>
<protein>
    <submittedName>
        <fullName evidence="2">Uncharacterized protein</fullName>
    </submittedName>
</protein>
<keyword evidence="3" id="KW-1185">Reference proteome</keyword>
<proteinExistence type="predicted"/>
<evidence type="ECO:0000313" key="3">
    <source>
        <dbReference type="Proteomes" id="UP000830167"/>
    </source>
</evidence>
<evidence type="ECO:0000256" key="1">
    <source>
        <dbReference type="SAM" id="MobiDB-lite"/>
    </source>
</evidence>
<feature type="compositionally biased region" description="Polar residues" evidence="1">
    <location>
        <begin position="41"/>
        <end position="53"/>
    </location>
</feature>
<name>A0ABY4CFM3_9BACL</name>
<feature type="region of interest" description="Disordered" evidence="1">
    <location>
        <begin position="41"/>
        <end position="67"/>
    </location>
</feature>
<evidence type="ECO:0000313" key="2">
    <source>
        <dbReference type="EMBL" id="UOF89327.1"/>
    </source>
</evidence>
<sequence length="67" mass="7228">MSRKLRMTVQNESFSIGTIKLNSVSNASTVVIGDSCLVTPQTDSISQPLQQPQVIAKQPGPTQQNQT</sequence>